<dbReference type="EMBL" id="BPLQ01007314">
    <property type="protein sequence ID" value="GIY29501.1"/>
    <property type="molecule type" value="Genomic_DNA"/>
</dbReference>
<gene>
    <name evidence="1" type="ORF">CDAR_534271</name>
</gene>
<reference evidence="1 2" key="1">
    <citation type="submission" date="2021-06" db="EMBL/GenBank/DDBJ databases">
        <title>Caerostris darwini draft genome.</title>
        <authorList>
            <person name="Kono N."/>
            <person name="Arakawa K."/>
        </authorList>
    </citation>
    <scope>NUCLEOTIDE SEQUENCE [LARGE SCALE GENOMIC DNA]</scope>
</reference>
<evidence type="ECO:0000313" key="2">
    <source>
        <dbReference type="Proteomes" id="UP001054837"/>
    </source>
</evidence>
<evidence type="ECO:0000313" key="1">
    <source>
        <dbReference type="EMBL" id="GIY29501.1"/>
    </source>
</evidence>
<keyword evidence="2" id="KW-1185">Reference proteome</keyword>
<dbReference type="AlphaFoldDB" id="A0AAV4SA32"/>
<accession>A0AAV4SA32</accession>
<dbReference type="Proteomes" id="UP001054837">
    <property type="component" value="Unassembled WGS sequence"/>
</dbReference>
<comment type="caution">
    <text evidence="1">The sequence shown here is derived from an EMBL/GenBank/DDBJ whole genome shotgun (WGS) entry which is preliminary data.</text>
</comment>
<sequence>MSEKWYSFYASIPLNGLLHFHVQSPFSRIAILKIIPGKEKKKEIKEELKAIRIEDRAPQMLSAEVSSKRLVEREKIELTNPGELSDENTNIRLLSNSSWLLSILGFQTSNW</sequence>
<organism evidence="1 2">
    <name type="scientific">Caerostris darwini</name>
    <dbReference type="NCBI Taxonomy" id="1538125"/>
    <lineage>
        <taxon>Eukaryota</taxon>
        <taxon>Metazoa</taxon>
        <taxon>Ecdysozoa</taxon>
        <taxon>Arthropoda</taxon>
        <taxon>Chelicerata</taxon>
        <taxon>Arachnida</taxon>
        <taxon>Araneae</taxon>
        <taxon>Araneomorphae</taxon>
        <taxon>Entelegynae</taxon>
        <taxon>Araneoidea</taxon>
        <taxon>Araneidae</taxon>
        <taxon>Caerostris</taxon>
    </lineage>
</organism>
<name>A0AAV4SA32_9ARAC</name>
<protein>
    <submittedName>
        <fullName evidence="1">Uncharacterized protein</fullName>
    </submittedName>
</protein>
<proteinExistence type="predicted"/>